<reference evidence="2" key="1">
    <citation type="journal article" date="2016" name="Nature">
        <title>Genome evolution in the allotetraploid frog Xenopus laevis.</title>
        <authorList>
            <person name="Session A.M."/>
            <person name="Uno Y."/>
            <person name="Kwon T."/>
            <person name="Chapman J.A."/>
            <person name="Toyoda A."/>
            <person name="Takahashi S."/>
            <person name="Fukui A."/>
            <person name="Hikosaka A."/>
            <person name="Suzuki A."/>
            <person name="Kondo M."/>
            <person name="van Heeringen S.J."/>
            <person name="Quigley I."/>
            <person name="Heinz S."/>
            <person name="Ogino H."/>
            <person name="Ochi H."/>
            <person name="Hellsten U."/>
            <person name="Lyons J.B."/>
            <person name="Simakov O."/>
            <person name="Putnam N."/>
            <person name="Stites J."/>
            <person name="Kuroki Y."/>
            <person name="Tanaka T."/>
            <person name="Michiue T."/>
            <person name="Watanabe M."/>
            <person name="Bogdanovic O."/>
            <person name="Lister R."/>
            <person name="Georgiou G."/>
            <person name="Paranjpe S.S."/>
            <person name="van Kruijsbergen I."/>
            <person name="Shu S."/>
            <person name="Carlson J."/>
            <person name="Kinoshita T."/>
            <person name="Ohta Y."/>
            <person name="Mawaribuchi S."/>
            <person name="Jenkins J."/>
            <person name="Grimwood J."/>
            <person name="Schmutz J."/>
            <person name="Mitros T."/>
            <person name="Mozaffari S.V."/>
            <person name="Suzuki Y."/>
            <person name="Haramoto Y."/>
            <person name="Yamamoto T.S."/>
            <person name="Takagi C."/>
            <person name="Heald R."/>
            <person name="Miller K."/>
            <person name="Haudenschild C."/>
            <person name="Kitzman J."/>
            <person name="Nakayama T."/>
            <person name="Izutsu Y."/>
            <person name="Robert J."/>
            <person name="Fortriede J."/>
            <person name="Burns K."/>
            <person name="Lotay V."/>
            <person name="Karimi K."/>
            <person name="Yasuoka Y."/>
            <person name="Dichmann D.S."/>
            <person name="Flajnik M.F."/>
            <person name="Houston D.W."/>
            <person name="Shendure J."/>
            <person name="DuPasquier L."/>
            <person name="Vize P.D."/>
            <person name="Zorn A.M."/>
            <person name="Ito M."/>
            <person name="Marcotte E.M."/>
            <person name="Wallingford J.B."/>
            <person name="Ito Y."/>
            <person name="Asashima M."/>
            <person name="Ueno N."/>
            <person name="Matsuda Y."/>
            <person name="Veenstra G.J."/>
            <person name="Fujiyama A."/>
            <person name="Harland R.M."/>
            <person name="Taira M."/>
            <person name="Rokhsar D.S."/>
        </authorList>
    </citation>
    <scope>NUCLEOTIDE SEQUENCE [LARGE SCALE GENOMIC DNA]</scope>
    <source>
        <strain evidence="2">J</strain>
    </source>
</reference>
<evidence type="ECO:0000313" key="1">
    <source>
        <dbReference type="EMBL" id="OCT66633.1"/>
    </source>
</evidence>
<evidence type="ECO:0000313" key="2">
    <source>
        <dbReference type="Proteomes" id="UP000694892"/>
    </source>
</evidence>
<dbReference type="Proteomes" id="UP000694892">
    <property type="component" value="Chromosome 8S"/>
</dbReference>
<dbReference type="EMBL" id="CM004481">
    <property type="protein sequence ID" value="OCT66633.1"/>
    <property type="molecule type" value="Genomic_DNA"/>
</dbReference>
<accession>A0A974H6G4</accession>
<gene>
    <name evidence="1" type="ORF">XELAEV_18042887mg</name>
</gene>
<sequence length="126" mass="14684">MVTGSTVSMRTAAAFDRIRVHAYFHSRPMMTNVAVALWELWFSGALILVTTSDDYISHVKCLQENHLYCMRRWLVKGNWERFQRGQVSEYLLLPLIRAILSSCATCKRLHFPTHFAVARADIRRRL</sequence>
<proteinExistence type="predicted"/>
<name>A0A974H6G4_XENLA</name>
<organism evidence="1 2">
    <name type="scientific">Xenopus laevis</name>
    <name type="common">African clawed frog</name>
    <dbReference type="NCBI Taxonomy" id="8355"/>
    <lineage>
        <taxon>Eukaryota</taxon>
        <taxon>Metazoa</taxon>
        <taxon>Chordata</taxon>
        <taxon>Craniata</taxon>
        <taxon>Vertebrata</taxon>
        <taxon>Euteleostomi</taxon>
        <taxon>Amphibia</taxon>
        <taxon>Batrachia</taxon>
        <taxon>Anura</taxon>
        <taxon>Pipoidea</taxon>
        <taxon>Pipidae</taxon>
        <taxon>Xenopodinae</taxon>
        <taxon>Xenopus</taxon>
        <taxon>Xenopus</taxon>
    </lineage>
</organism>
<protein>
    <submittedName>
        <fullName evidence="1">Uncharacterized protein</fullName>
    </submittedName>
</protein>
<dbReference type="AlphaFoldDB" id="A0A974H6G4"/>